<evidence type="ECO:0000256" key="19">
    <source>
        <dbReference type="SAM" id="MobiDB-lite"/>
    </source>
</evidence>
<comment type="similarity">
    <text evidence="17">Belongs to the protein kinase superfamily. Ser/Thr protein kinase family.</text>
</comment>
<dbReference type="PROSITE" id="PS00108">
    <property type="entry name" value="PROTEIN_KINASE_ST"/>
    <property type="match status" value="1"/>
</dbReference>
<evidence type="ECO:0000259" key="20">
    <source>
        <dbReference type="PROSITE" id="PS50011"/>
    </source>
</evidence>
<name>A0A834ZGB7_TETSI</name>
<evidence type="ECO:0000256" key="1">
    <source>
        <dbReference type="ARBA" id="ARBA00004167"/>
    </source>
</evidence>
<feature type="compositionally biased region" description="Low complexity" evidence="19">
    <location>
        <begin position="599"/>
        <end position="616"/>
    </location>
</feature>
<dbReference type="InterPro" id="IPR036426">
    <property type="entry name" value="Bulb-type_lectin_dom_sf"/>
</dbReference>
<dbReference type="Gene3D" id="3.30.200.20">
    <property type="entry name" value="Phosphorylase Kinase, domain 1"/>
    <property type="match status" value="1"/>
</dbReference>
<evidence type="ECO:0000259" key="21">
    <source>
        <dbReference type="PROSITE" id="PS50927"/>
    </source>
</evidence>
<dbReference type="SUPFAM" id="SSF56112">
    <property type="entry name" value="Protein kinase-like (PK-like)"/>
    <property type="match status" value="1"/>
</dbReference>
<dbReference type="GO" id="GO:0005524">
    <property type="term" value="F:ATP binding"/>
    <property type="evidence" value="ECO:0007669"/>
    <property type="project" value="UniProtKB-UniRule"/>
</dbReference>
<dbReference type="PROSITE" id="PS50011">
    <property type="entry name" value="PROTEIN_KINASE_DOM"/>
    <property type="match status" value="1"/>
</dbReference>
<dbReference type="InterPro" id="IPR024171">
    <property type="entry name" value="SRK-like_kinase"/>
</dbReference>
<gene>
    <name evidence="22" type="ORF">HHK36_008417</name>
</gene>
<feature type="compositionally biased region" description="Low complexity" evidence="19">
    <location>
        <begin position="461"/>
        <end position="485"/>
    </location>
</feature>
<dbReference type="InterPro" id="IPR008271">
    <property type="entry name" value="Ser/Thr_kinase_AS"/>
</dbReference>
<feature type="compositionally biased region" description="Polar residues" evidence="19">
    <location>
        <begin position="446"/>
        <end position="460"/>
    </location>
</feature>
<keyword evidence="10" id="KW-1133">Transmembrane helix</keyword>
<dbReference type="GO" id="GO:0008270">
    <property type="term" value="F:zinc ion binding"/>
    <property type="evidence" value="ECO:0007669"/>
    <property type="project" value="InterPro"/>
</dbReference>
<keyword evidence="3" id="KW-0245">EGF-like domain</keyword>
<dbReference type="EMBL" id="JABCRI010000005">
    <property type="protein sequence ID" value="KAF8406331.1"/>
    <property type="molecule type" value="Genomic_DNA"/>
</dbReference>
<dbReference type="GO" id="GO:0004674">
    <property type="term" value="F:protein serine/threonine kinase activity"/>
    <property type="evidence" value="ECO:0007669"/>
    <property type="project" value="UniProtKB-KW"/>
</dbReference>
<keyword evidence="9 17" id="KW-0067">ATP-binding</keyword>
<keyword evidence="7 17" id="KW-0547">Nucleotide-binding</keyword>
<dbReference type="PIRSF" id="PIRSF000641">
    <property type="entry name" value="SRK"/>
    <property type="match status" value="1"/>
</dbReference>
<keyword evidence="11" id="KW-0472">Membrane</keyword>
<comment type="catalytic activity">
    <reaction evidence="16 17">
        <text>L-seryl-[protein] + ATP = O-phospho-L-seryl-[protein] + ADP + H(+)</text>
        <dbReference type="Rhea" id="RHEA:17989"/>
        <dbReference type="Rhea" id="RHEA-COMP:9863"/>
        <dbReference type="Rhea" id="RHEA-COMP:11604"/>
        <dbReference type="ChEBI" id="CHEBI:15378"/>
        <dbReference type="ChEBI" id="CHEBI:29999"/>
        <dbReference type="ChEBI" id="CHEBI:30616"/>
        <dbReference type="ChEBI" id="CHEBI:83421"/>
        <dbReference type="ChEBI" id="CHEBI:456216"/>
        <dbReference type="EC" id="2.7.11.1"/>
    </reaction>
</comment>
<evidence type="ECO:0000256" key="2">
    <source>
        <dbReference type="ARBA" id="ARBA00022527"/>
    </source>
</evidence>
<feature type="domain" description="Protein kinase" evidence="20">
    <location>
        <begin position="629"/>
        <end position="866"/>
    </location>
</feature>
<evidence type="ECO:0000256" key="9">
    <source>
        <dbReference type="ARBA" id="ARBA00022840"/>
    </source>
</evidence>
<feature type="compositionally biased region" description="Low complexity" evidence="19">
    <location>
        <begin position="426"/>
        <end position="445"/>
    </location>
</feature>
<evidence type="ECO:0000256" key="7">
    <source>
        <dbReference type="ARBA" id="ARBA00022741"/>
    </source>
</evidence>
<evidence type="ECO:0000256" key="3">
    <source>
        <dbReference type="ARBA" id="ARBA00022536"/>
    </source>
</evidence>
<dbReference type="PROSITE" id="PS50927">
    <property type="entry name" value="BULB_LECTIN"/>
    <property type="match status" value="1"/>
</dbReference>
<dbReference type="Pfam" id="PF00069">
    <property type="entry name" value="Pkinase"/>
    <property type="match status" value="1"/>
</dbReference>
<dbReference type="EC" id="2.7.11.1" evidence="17"/>
<dbReference type="Gene3D" id="2.90.10.10">
    <property type="entry name" value="Bulb-type lectin domain"/>
    <property type="match status" value="1"/>
</dbReference>
<dbReference type="InterPro" id="IPR036875">
    <property type="entry name" value="Znf_CCHC_sf"/>
</dbReference>
<dbReference type="OrthoDB" id="1845088at2759"/>
<dbReference type="AlphaFoldDB" id="A0A834ZGB7"/>
<keyword evidence="6" id="KW-0732">Signal</keyword>
<dbReference type="Pfam" id="PF14223">
    <property type="entry name" value="Retrotran_gag_2"/>
    <property type="match status" value="1"/>
</dbReference>
<evidence type="ECO:0000256" key="6">
    <source>
        <dbReference type="ARBA" id="ARBA00022729"/>
    </source>
</evidence>
<reference evidence="22 23" key="1">
    <citation type="submission" date="2020-04" db="EMBL/GenBank/DDBJ databases">
        <title>Plant Genome Project.</title>
        <authorList>
            <person name="Zhang R.-G."/>
        </authorList>
    </citation>
    <scope>NUCLEOTIDE SEQUENCE [LARGE SCALE GENOMIC DNA]</scope>
    <source>
        <strain evidence="22">YNK0</strain>
        <tissue evidence="22">Leaf</tissue>
    </source>
</reference>
<dbReference type="GO" id="GO:0003676">
    <property type="term" value="F:nucleic acid binding"/>
    <property type="evidence" value="ECO:0007669"/>
    <property type="project" value="InterPro"/>
</dbReference>
<keyword evidence="13" id="KW-0675">Receptor</keyword>
<keyword evidence="14" id="KW-0325">Glycoprotein</keyword>
<dbReference type="Gene3D" id="1.10.510.10">
    <property type="entry name" value="Transferase(Phosphotransferase) domain 1"/>
    <property type="match status" value="1"/>
</dbReference>
<keyword evidence="4 17" id="KW-0808">Transferase</keyword>
<feature type="binding site" evidence="18">
    <location>
        <position position="658"/>
    </location>
    <ligand>
        <name>ATP</name>
        <dbReference type="ChEBI" id="CHEBI:30616"/>
    </ligand>
</feature>
<dbReference type="InterPro" id="IPR011009">
    <property type="entry name" value="Kinase-like_dom_sf"/>
</dbReference>
<dbReference type="SUPFAM" id="SSF51110">
    <property type="entry name" value="alpha-D-mannose-specific plant lectins"/>
    <property type="match status" value="1"/>
</dbReference>
<dbReference type="Pfam" id="PF01453">
    <property type="entry name" value="B_lectin"/>
    <property type="match status" value="1"/>
</dbReference>
<evidence type="ECO:0000313" key="22">
    <source>
        <dbReference type="EMBL" id="KAF8406331.1"/>
    </source>
</evidence>
<comment type="subcellular location">
    <subcellularLocation>
        <location evidence="1">Membrane</location>
        <topology evidence="1">Single-pass membrane protein</topology>
    </subcellularLocation>
</comment>
<dbReference type="GO" id="GO:0016020">
    <property type="term" value="C:membrane"/>
    <property type="evidence" value="ECO:0007669"/>
    <property type="project" value="UniProtKB-SubCell"/>
</dbReference>
<keyword evidence="2 17" id="KW-0723">Serine/threonine-protein kinase</keyword>
<proteinExistence type="inferred from homology"/>
<dbReference type="PANTHER" id="PTHR47976">
    <property type="entry name" value="G-TYPE LECTIN S-RECEPTOR-LIKE SERINE/THREONINE-PROTEIN KINASE SD2-5"/>
    <property type="match status" value="1"/>
</dbReference>
<accession>A0A834ZGB7</accession>
<dbReference type="InterPro" id="IPR001480">
    <property type="entry name" value="Bulb-type_lectin_dom"/>
</dbReference>
<dbReference type="FunFam" id="3.30.200.20:FF:000178">
    <property type="entry name" value="serine/threonine-protein kinase PBS1-like"/>
    <property type="match status" value="1"/>
</dbReference>
<evidence type="ECO:0000256" key="13">
    <source>
        <dbReference type="ARBA" id="ARBA00023170"/>
    </source>
</evidence>
<dbReference type="InterPro" id="IPR017441">
    <property type="entry name" value="Protein_kinase_ATP_BS"/>
</dbReference>
<dbReference type="InterPro" id="IPR000719">
    <property type="entry name" value="Prot_kinase_dom"/>
</dbReference>
<evidence type="ECO:0000256" key="12">
    <source>
        <dbReference type="ARBA" id="ARBA00023157"/>
    </source>
</evidence>
<evidence type="ECO:0000256" key="16">
    <source>
        <dbReference type="ARBA" id="ARBA00048679"/>
    </source>
</evidence>
<dbReference type="InterPro" id="IPR051343">
    <property type="entry name" value="G-type_lectin_kinases/EP1-like"/>
</dbReference>
<comment type="caution">
    <text evidence="22">The sequence shown here is derived from an EMBL/GenBank/DDBJ whole genome shotgun (WGS) entry which is preliminary data.</text>
</comment>
<sequence length="866" mass="95136">MILTANGISILYQNRTLAWSTPPLISPVSGMQLLENGNLVLFDKFSNMVWQSFDYPTNTLLIGQVLPVGSTLLSFDSSSNGDYQLLVTDKDAILLWKEQKYWSLFTNSSVSSYMGFNSSGLFLLDYDHSPKPKPDFQLAVLDSSGHFSVLSFSSDGSWGKESIVEPPSDNSLSSCKLIEGYKWPSCLTYEGDSSAVCISNLVSVRLDSTNFVSWKFQIFAILRAHSLIGYVDGSTIYPNEFILDEEGANTAVVDHSFQNWVTQDQAIMTMINATLSSSAITHIIGYQTSREVWLALERRFSSLSRSNILQLKTNLQTMMKGSDTVDVYIQKIKEARDNLATAAVQTDDEDILICTLNGLPHEYNAFHTSIRTRSQPLSLEDLHVLLKAEEQSIEVTNKFSQNQHMPTAMTAAHFNHFGQRGGKNFGYRGRSSYRGQRGGRFHQFGSNSNHGSFRSGNFHTGSFSSNRDNSSTSGSSSFGSNSQGGPTRITCQICDKSGHLAIDCYNRMNHAFQGRHPPAQLAAMTASFGASSEKFTPNHNVWLTDSCATNHITSDVDNLYFPNAYAGNDRVAIGNGNDKASGRILYQGKSENGLYPLQASTPSAPSVPSAPSDNSSTQPQPTELEEATSNFTIQIGSGGFGVVYKGTLPSDNTRVAVKRIKNMGIQGKKEFSAEVTVIGSIRHVNLVRLHGHCAIGPERFLVYEFMSRGSLDHLLFGSEMLLEWSERVEIALGAAHGLAYLHGGCSDKILYLDVKPENILLDDCLQVKIADFGLSRLVSPEQSILFTTMRGTRGYLAPEWLTNSGISDRCVQLRHELGGGDDGDRNPSAITTSTSPTEDVMPFLSYISSDQISGPRKNCRTIHPSE</sequence>
<feature type="region of interest" description="Disordered" evidence="19">
    <location>
        <begin position="421"/>
        <end position="485"/>
    </location>
</feature>
<dbReference type="Proteomes" id="UP000655225">
    <property type="component" value="Unassembled WGS sequence"/>
</dbReference>
<keyword evidence="12" id="KW-1015">Disulfide bond</keyword>
<evidence type="ECO:0000256" key="15">
    <source>
        <dbReference type="ARBA" id="ARBA00047899"/>
    </source>
</evidence>
<evidence type="ECO:0000256" key="10">
    <source>
        <dbReference type="ARBA" id="ARBA00022989"/>
    </source>
</evidence>
<comment type="catalytic activity">
    <reaction evidence="15 17">
        <text>L-threonyl-[protein] + ATP = O-phospho-L-threonyl-[protein] + ADP + H(+)</text>
        <dbReference type="Rhea" id="RHEA:46608"/>
        <dbReference type="Rhea" id="RHEA-COMP:11060"/>
        <dbReference type="Rhea" id="RHEA-COMP:11605"/>
        <dbReference type="ChEBI" id="CHEBI:15378"/>
        <dbReference type="ChEBI" id="CHEBI:30013"/>
        <dbReference type="ChEBI" id="CHEBI:30616"/>
        <dbReference type="ChEBI" id="CHEBI:61977"/>
        <dbReference type="ChEBI" id="CHEBI:456216"/>
        <dbReference type="EC" id="2.7.11.1"/>
    </reaction>
</comment>
<evidence type="ECO:0000256" key="14">
    <source>
        <dbReference type="ARBA" id="ARBA00023180"/>
    </source>
</evidence>
<keyword evidence="8 17" id="KW-0418">Kinase</keyword>
<dbReference type="PANTHER" id="PTHR47976:SF60">
    <property type="entry name" value="RECEPTOR-LIKE SERINE_THREONINE-PROTEIN KINASE"/>
    <property type="match status" value="1"/>
</dbReference>
<keyword evidence="5" id="KW-0812">Transmembrane</keyword>
<dbReference type="PROSITE" id="PS00107">
    <property type="entry name" value="PROTEIN_KINASE_ATP"/>
    <property type="match status" value="1"/>
</dbReference>
<keyword evidence="23" id="KW-1185">Reference proteome</keyword>
<evidence type="ECO:0000256" key="18">
    <source>
        <dbReference type="PROSITE-ProRule" id="PRU10141"/>
    </source>
</evidence>
<evidence type="ECO:0000256" key="17">
    <source>
        <dbReference type="PIRNR" id="PIRNR000641"/>
    </source>
</evidence>
<evidence type="ECO:0000256" key="11">
    <source>
        <dbReference type="ARBA" id="ARBA00023136"/>
    </source>
</evidence>
<evidence type="ECO:0000256" key="5">
    <source>
        <dbReference type="ARBA" id="ARBA00022692"/>
    </source>
</evidence>
<evidence type="ECO:0000256" key="8">
    <source>
        <dbReference type="ARBA" id="ARBA00022777"/>
    </source>
</evidence>
<evidence type="ECO:0000313" key="23">
    <source>
        <dbReference type="Proteomes" id="UP000655225"/>
    </source>
</evidence>
<feature type="region of interest" description="Disordered" evidence="19">
    <location>
        <begin position="595"/>
        <end position="624"/>
    </location>
</feature>
<feature type="domain" description="Bulb-type lectin" evidence="21">
    <location>
        <begin position="1"/>
        <end position="87"/>
    </location>
</feature>
<dbReference type="SMART" id="SM00220">
    <property type="entry name" value="S_TKc"/>
    <property type="match status" value="1"/>
</dbReference>
<evidence type="ECO:0000256" key="4">
    <source>
        <dbReference type="ARBA" id="ARBA00022679"/>
    </source>
</evidence>
<protein>
    <recommendedName>
        <fullName evidence="17">Receptor-like serine/threonine-protein kinase</fullName>
        <ecNumber evidence="17">2.7.11.1</ecNumber>
    </recommendedName>
</protein>
<dbReference type="SUPFAM" id="SSF57756">
    <property type="entry name" value="Retrovirus zinc finger-like domains"/>
    <property type="match status" value="1"/>
</dbReference>
<organism evidence="22 23">
    <name type="scientific">Tetracentron sinense</name>
    <name type="common">Spur-leaf</name>
    <dbReference type="NCBI Taxonomy" id="13715"/>
    <lineage>
        <taxon>Eukaryota</taxon>
        <taxon>Viridiplantae</taxon>
        <taxon>Streptophyta</taxon>
        <taxon>Embryophyta</taxon>
        <taxon>Tracheophyta</taxon>
        <taxon>Spermatophyta</taxon>
        <taxon>Magnoliopsida</taxon>
        <taxon>Trochodendrales</taxon>
        <taxon>Trochodendraceae</taxon>
        <taxon>Tetracentron</taxon>
    </lineage>
</organism>